<keyword evidence="3" id="KW-1185">Reference proteome</keyword>
<comment type="caution">
    <text evidence="2">The sequence shown here is derived from an EMBL/GenBank/DDBJ whole genome shotgun (WGS) entry which is preliminary data.</text>
</comment>
<dbReference type="AlphaFoldDB" id="A0A401QII9"/>
<organism evidence="2 3">
    <name type="scientific">Scyliorhinus torazame</name>
    <name type="common">Cloudy catshark</name>
    <name type="synonym">Catulus torazame</name>
    <dbReference type="NCBI Taxonomy" id="75743"/>
    <lineage>
        <taxon>Eukaryota</taxon>
        <taxon>Metazoa</taxon>
        <taxon>Chordata</taxon>
        <taxon>Craniata</taxon>
        <taxon>Vertebrata</taxon>
        <taxon>Chondrichthyes</taxon>
        <taxon>Elasmobranchii</taxon>
        <taxon>Galeomorphii</taxon>
        <taxon>Galeoidea</taxon>
        <taxon>Carcharhiniformes</taxon>
        <taxon>Scyliorhinidae</taxon>
        <taxon>Scyliorhinus</taxon>
    </lineage>
</organism>
<dbReference type="InterPro" id="IPR037696">
    <property type="entry name" value="CCDC77"/>
</dbReference>
<sequence>ERSDKTVKRLQLMTQRYEALEKRRGMEVEGFKNDIKLLRQRLKDVEKQLFK</sequence>
<accession>A0A401QII9</accession>
<dbReference type="Proteomes" id="UP000288216">
    <property type="component" value="Unassembled WGS sequence"/>
</dbReference>
<feature type="non-terminal residue" evidence="2">
    <location>
        <position position="1"/>
    </location>
</feature>
<evidence type="ECO:0000256" key="1">
    <source>
        <dbReference type="SAM" id="Coils"/>
    </source>
</evidence>
<dbReference type="PANTHER" id="PTHR22091:SF1">
    <property type="entry name" value="COILED-COIL DOMAIN-CONTAINING PROTEIN 77"/>
    <property type="match status" value="1"/>
</dbReference>
<evidence type="ECO:0000313" key="3">
    <source>
        <dbReference type="Proteomes" id="UP000288216"/>
    </source>
</evidence>
<reference evidence="2 3" key="1">
    <citation type="journal article" date="2018" name="Nat. Ecol. Evol.">
        <title>Shark genomes provide insights into elasmobranch evolution and the origin of vertebrates.</title>
        <authorList>
            <person name="Hara Y"/>
            <person name="Yamaguchi K"/>
            <person name="Onimaru K"/>
            <person name="Kadota M"/>
            <person name="Koyanagi M"/>
            <person name="Keeley SD"/>
            <person name="Tatsumi K"/>
            <person name="Tanaka K"/>
            <person name="Motone F"/>
            <person name="Kageyama Y"/>
            <person name="Nozu R"/>
            <person name="Adachi N"/>
            <person name="Nishimura O"/>
            <person name="Nakagawa R"/>
            <person name="Tanegashima C"/>
            <person name="Kiyatake I"/>
            <person name="Matsumoto R"/>
            <person name="Murakumo K"/>
            <person name="Nishida K"/>
            <person name="Terakita A"/>
            <person name="Kuratani S"/>
            <person name="Sato K"/>
            <person name="Hyodo S Kuraku.S."/>
        </authorList>
    </citation>
    <scope>NUCLEOTIDE SEQUENCE [LARGE SCALE GENOMIC DNA]</scope>
</reference>
<keyword evidence="1" id="KW-0175">Coiled coil</keyword>
<proteinExistence type="predicted"/>
<evidence type="ECO:0000313" key="2">
    <source>
        <dbReference type="EMBL" id="GCB85195.1"/>
    </source>
</evidence>
<protein>
    <submittedName>
        <fullName evidence="2">Uncharacterized protein</fullName>
    </submittedName>
</protein>
<feature type="non-terminal residue" evidence="2">
    <location>
        <position position="51"/>
    </location>
</feature>
<gene>
    <name evidence="2" type="ORF">scyTo_0025848</name>
</gene>
<dbReference type="OrthoDB" id="191169at2759"/>
<name>A0A401QII9_SCYTO</name>
<dbReference type="GO" id="GO:0005813">
    <property type="term" value="C:centrosome"/>
    <property type="evidence" value="ECO:0007669"/>
    <property type="project" value="TreeGrafter"/>
</dbReference>
<feature type="coiled-coil region" evidence="1">
    <location>
        <begin position="3"/>
        <end position="48"/>
    </location>
</feature>
<dbReference type="PANTHER" id="PTHR22091">
    <property type="entry name" value="COILED-COIL DOMAIN-CONTAINING PROTEIN 77"/>
    <property type="match status" value="1"/>
</dbReference>
<dbReference type="EMBL" id="BFAA01133128">
    <property type="protein sequence ID" value="GCB85195.1"/>
    <property type="molecule type" value="Genomic_DNA"/>
</dbReference>
<dbReference type="STRING" id="75743.A0A401QII9"/>